<dbReference type="Pfam" id="PF06283">
    <property type="entry name" value="ThuA"/>
    <property type="match status" value="1"/>
</dbReference>
<dbReference type="RefSeq" id="WP_314797771.1">
    <property type="nucleotide sequence ID" value="NZ_CP130319.1"/>
</dbReference>
<dbReference type="InterPro" id="IPR029010">
    <property type="entry name" value="ThuA-like"/>
</dbReference>
<protein>
    <submittedName>
        <fullName evidence="2">ThuA domain-containing protein</fullName>
    </submittedName>
</protein>
<dbReference type="AlphaFoldDB" id="A0AA96RHL7"/>
<evidence type="ECO:0000259" key="1">
    <source>
        <dbReference type="Pfam" id="PF06283"/>
    </source>
</evidence>
<accession>A0AA96RHL7</accession>
<dbReference type="SUPFAM" id="SSF52317">
    <property type="entry name" value="Class I glutamine amidotransferase-like"/>
    <property type="match status" value="1"/>
</dbReference>
<dbReference type="EMBL" id="CP130319">
    <property type="protein sequence ID" value="WNR43473.1"/>
    <property type="molecule type" value="Genomic_DNA"/>
</dbReference>
<dbReference type="Proteomes" id="UP001304650">
    <property type="component" value="Chromosome"/>
</dbReference>
<dbReference type="KEGG" id="proo:MJB10_20540"/>
<dbReference type="InterPro" id="IPR029062">
    <property type="entry name" value="Class_I_gatase-like"/>
</dbReference>
<organism evidence="2 3">
    <name type="scientific">Paenibacillus roseopurpureus</name>
    <dbReference type="NCBI Taxonomy" id="2918901"/>
    <lineage>
        <taxon>Bacteria</taxon>
        <taxon>Bacillati</taxon>
        <taxon>Bacillota</taxon>
        <taxon>Bacilli</taxon>
        <taxon>Bacillales</taxon>
        <taxon>Paenibacillaceae</taxon>
        <taxon>Paenibacillus</taxon>
    </lineage>
</organism>
<feature type="domain" description="ThuA-like" evidence="1">
    <location>
        <begin position="2"/>
        <end position="217"/>
    </location>
</feature>
<reference evidence="2" key="1">
    <citation type="submission" date="2022-02" db="EMBL/GenBank/DDBJ databases">
        <title>Paenibacillus sp. MBLB1832 Whole Genome Shotgun Sequencing.</title>
        <authorList>
            <person name="Hwang C.Y."/>
            <person name="Cho E.-S."/>
            <person name="Seo M.-J."/>
        </authorList>
    </citation>
    <scope>NUCLEOTIDE SEQUENCE</scope>
    <source>
        <strain evidence="2">MBLB1832</strain>
    </source>
</reference>
<evidence type="ECO:0000313" key="3">
    <source>
        <dbReference type="Proteomes" id="UP001304650"/>
    </source>
</evidence>
<sequence length="244" mass="28091">MKVTIWNEYMHEKSNPTVAEVYPHGIHNAIKEGLLEYGIEANTATLDEPEHGLTQEVLDNTDVLLWWGHTGHGLVQDEILERVYQRVLQGMGLIALHSAHYSRIFTKLMGTSCSLLWRVANEKERVWVVNPGHPIAQGLPRYFELEKEEMYGEFFDIPEPDELVFLSWFQGGEVFRSGCTFRRGHGKIFYFRPGHETFPTYYNSYVRRVIANAVRWVAPEPGLVPLETIRPPFPAQEPVPGRNN</sequence>
<keyword evidence="3" id="KW-1185">Reference proteome</keyword>
<dbReference type="Gene3D" id="3.40.50.880">
    <property type="match status" value="1"/>
</dbReference>
<name>A0AA96RHL7_9BACL</name>
<evidence type="ECO:0000313" key="2">
    <source>
        <dbReference type="EMBL" id="WNR43473.1"/>
    </source>
</evidence>
<dbReference type="InterPro" id="IPR009381">
    <property type="entry name" value="Trehalose_catabolism_ThuA_prok"/>
</dbReference>
<proteinExistence type="predicted"/>
<gene>
    <name evidence="2" type="ORF">MJB10_20540</name>
</gene>
<dbReference type="PIRSF" id="PIRSF030013">
    <property type="entry name" value="ThuA"/>
    <property type="match status" value="1"/>
</dbReference>